<feature type="domain" description="Putative adhesive" evidence="4">
    <location>
        <begin position="52"/>
        <end position="343"/>
    </location>
</feature>
<feature type="domain" description="Bacterial Ig" evidence="3">
    <location>
        <begin position="976"/>
        <end position="1057"/>
    </location>
</feature>
<dbReference type="Proteomes" id="UP000094068">
    <property type="component" value="Unassembled WGS sequence"/>
</dbReference>
<feature type="domain" description="Bacterial Ig" evidence="3">
    <location>
        <begin position="1609"/>
        <end position="1687"/>
    </location>
</feature>
<keyword evidence="2" id="KW-0812">Transmembrane</keyword>
<dbReference type="InterPro" id="IPR046762">
    <property type="entry name" value="pAdhesive_17"/>
</dbReference>
<dbReference type="Pfam" id="PF17936">
    <property type="entry name" value="Big_6"/>
    <property type="match status" value="19"/>
</dbReference>
<feature type="domain" description="Bacterial Ig" evidence="3">
    <location>
        <begin position="448"/>
        <end position="518"/>
    </location>
</feature>
<dbReference type="Pfam" id="PF20609">
    <property type="entry name" value="pAdhesive_17"/>
    <property type="match status" value="1"/>
</dbReference>
<feature type="domain" description="Bacterial Ig" evidence="3">
    <location>
        <begin position="1785"/>
        <end position="1867"/>
    </location>
</feature>
<organism evidence="5 6">
    <name type="scientific">Enterococcus ureasiticus</name>
    <dbReference type="NCBI Taxonomy" id="903984"/>
    <lineage>
        <taxon>Bacteria</taxon>
        <taxon>Bacillati</taxon>
        <taxon>Bacillota</taxon>
        <taxon>Bacilli</taxon>
        <taxon>Lactobacillales</taxon>
        <taxon>Enterococcaceae</taxon>
        <taxon>Enterococcus</taxon>
    </lineage>
</organism>
<dbReference type="EMBL" id="MIJZ01000001">
    <property type="protein sequence ID" value="OEG13644.1"/>
    <property type="molecule type" value="Genomic_DNA"/>
</dbReference>
<keyword evidence="2" id="KW-0472">Membrane</keyword>
<feature type="compositionally biased region" description="Gly residues" evidence="1">
    <location>
        <begin position="2156"/>
        <end position="2169"/>
    </location>
</feature>
<evidence type="ECO:0000313" key="6">
    <source>
        <dbReference type="Proteomes" id="UP000094068"/>
    </source>
</evidence>
<feature type="region of interest" description="Disordered" evidence="1">
    <location>
        <begin position="2136"/>
        <end position="2188"/>
    </location>
</feature>
<feature type="domain" description="Bacterial Ig" evidence="3">
    <location>
        <begin position="1702"/>
        <end position="1777"/>
    </location>
</feature>
<feature type="domain" description="Bacterial Ig" evidence="3">
    <location>
        <begin position="1253"/>
        <end position="1327"/>
    </location>
</feature>
<evidence type="ECO:0000259" key="3">
    <source>
        <dbReference type="Pfam" id="PF17936"/>
    </source>
</evidence>
<dbReference type="NCBIfam" id="NF033510">
    <property type="entry name" value="Ca_tandemer"/>
    <property type="match status" value="7"/>
</dbReference>
<feature type="domain" description="Bacterial Ig" evidence="3">
    <location>
        <begin position="1072"/>
        <end position="1147"/>
    </location>
</feature>
<gene>
    <name evidence="5" type="ORF">BCR21_01245</name>
</gene>
<feature type="domain" description="Bacterial Ig" evidence="3">
    <location>
        <begin position="1885"/>
        <end position="1955"/>
    </location>
</feature>
<sequence length="2226" mass="218100">MKDDKQKKKSASKLKKQNKYRALSLVLTSSLVIAPLTVPLSFYLPGGITASAAILDAEILSNINSSNNSGTNTGARWAADGSTKNVDFSITGSELVGGSVIASGTKQAVLTIPSELNGRVSTNGAAQIDTNITLTVSDLTFLTGTLNAVNQLSTLLTDIVDGTLGSLTGVTLNLTTVNQKIDALNNLENFGSAQFNSTATLSPDGKYIHANIDDGLGLVLAQNVSTLLQDLKAAVDALHATGSGIASNLVATAINAALLPVKGTVDSAINLALPFVGLGGAGVNQLADASVLGSTTINIPTTVSSPTSLAKNLDARFVGTVIKADAIDVSLINTANGVSDIYYAGNTAVVAPPVVTSTTGTSATGYTVTGTATAGDTITIKNAGGTTIASGPATGGNFSINIPQGAATGNEDLTATASNGGTDSTPTAFTTPADAVVAPPVVTNIIGTSATGYSVTGTATAGNTVTIKNAGGTTIASGPATGGNFSITIPQGSATENEALTAIASDGSNNSTPTAFTTPADAVVVASPVVTNTTGTSATGYTVTGTATAGNTVDIRNVGGNVIGTGTVDGTGNFTITIPQGQATASESLTAIAKSGTDESTPTSFNTPADPIVVASPVVTSTTGTSAIGHTIIGTATAGNTVDIRNAGGTTIGSGIADGSGNFTIAISQGLTTASESLTAVAKIGINESIPTPFTTPADPVIISAPVVDNVSGTSTTGYTVTGTATAGITIDIKNTGGTVIGTAVVDPSGNYTVIIPAGSATPNQQLSAVAKDVDGNQSPATSFTTPADPVVVTAPTVDNVTGTGATGYTVIGTATAGNTVEVKNTGGTVIGTAIADSSGNYTVTIPVGLATPNQQLSAIAKDVDGNQSSATPFTTPADPITVTAPTVDNVTGTGATGYSVTGKATAGNTVEVKNTGGTIIGTTIADPSGNYTVVIPAGSATPNQQLSAVAKDADGNQSPATPFTTPADPVVVTAPTVNNVTGSSATGYTVTGTATAGNTVEVKNTGGTVIGTAIADSSGNYKVTIPVGLATPNQQLSAIAKDVDGNQSSATPFTTPTDPVVVQAPTVDSVTGNSTTGYTVTGTAPAGSSVEVKNTGGTVIGTGVADGSGNYTVTIPVGSATPNEQLTATAKDADGNTSPGTVFTTPADPVVVTAPTVDNVTGTGATGYTVTGTAPAGSSIEVKNTGGTIIGTAVVDPSGNYSVTIPAGAATPSQQLTATAKDADGNQSPATPFTTPADPVVITAPIVNNVTGTSATGYTVTGMATAGNTVDIKNTGGTIIGTAVVDPSGNYSVVIPIGSATPSQQLSAVAKDTDGNQSPSTPFTTPADPVVVQAPTVDNVTGNSTTGYTVTGTAPAGSSVEVKNTGGTVIGTGVADGSGNYTVTIPVGSATPNEQLTATAKDADGNTSPGTVFTTPADSVVVTAPTVDNVTGTGATGYTVTGTATAGNTVNIKNTGGTIIGTALVDPSGNYTIVIPNGAATPSQQLSAVAKDVDGNQSSATPFTTPVDPVVITAPTVDSVTGTGAVGYTVTGTATAGNIVDVKNTGGTVIGTTVADPSGNYAVVIPAGAATPNQQLSAVAKDTDGNQSPATPFITPADPVVVTAPTVDNVTGTGATGYTVTGTATTGDRVDVKNTGGTIIGSAIVDGSGNYTIIIPVGSALPLQQLSATAVDGDNNQSSATPFTTPADPVMVTAPTVDSVTGNSTTGYTVIGKASVGSTVEIKNTGGAVIGTGVADGSGNYTITIPAGSATPNEQLTAIAKDTDGNTSTGTVFTTPADPVSIQAPVVTNVTGTSATGHTVIGTAVAGDTVSIKKLTGTVIGSAQVDGSGNYSVVLASGSASQLEQLRAIDSDGAGNQSPATAFTTPADPVFVAAPIITSVVGDSQTGYTVQGTATLGDSVSLRTLSGTEVGVGNVDGNGKFSIELDSQDVDQLQQLNAVAIDAALNSSLPTLFSIPADPSSSIEAPIIDNVTGTSKTGYIVTGKATAGNKVKIRNAAGRVIGSGVADLNGTFLVEAPFALDGEFAIALPKGSATENEALNATVENNAGDVSKATPFMTPADPTVFVATPIVDNVTGNSMTGYTIKGIATPGNDVELQNAVGEVLGAGAASETGGFVIQIPIGFAVPKELVSAIAKDGDGNQSEPANFKLPADPGDGNGNVGNGNGTGNGSNLSNNGSSGLKNLSSTQKNLPNNGEIVSNWGMLGTLLLGAFAFFTIKRNTKKEDE</sequence>
<evidence type="ECO:0000256" key="2">
    <source>
        <dbReference type="SAM" id="Phobius"/>
    </source>
</evidence>
<feature type="domain" description="Bacterial Ig" evidence="3">
    <location>
        <begin position="1159"/>
        <end position="1237"/>
    </location>
</feature>
<feature type="transmembrane region" description="Helical" evidence="2">
    <location>
        <begin position="2198"/>
        <end position="2217"/>
    </location>
</feature>
<feature type="compositionally biased region" description="Polar residues" evidence="1">
    <location>
        <begin position="1316"/>
        <end position="1325"/>
    </location>
</feature>
<comment type="caution">
    <text evidence="5">The sequence shown here is derived from an EMBL/GenBank/DDBJ whole genome shotgun (WGS) entry which is preliminary data.</text>
</comment>
<dbReference type="STRING" id="903984.BCR21_01245"/>
<feature type="domain" description="Bacterial Ig" evidence="3">
    <location>
        <begin position="2081"/>
        <end position="2150"/>
    </location>
</feature>
<feature type="domain" description="Bacterial Ig" evidence="3">
    <location>
        <begin position="626"/>
        <end position="697"/>
    </location>
</feature>
<evidence type="ECO:0000313" key="5">
    <source>
        <dbReference type="EMBL" id="OEG13644.1"/>
    </source>
</evidence>
<feature type="compositionally biased region" description="Low complexity" evidence="1">
    <location>
        <begin position="2170"/>
        <end position="2186"/>
    </location>
</feature>
<dbReference type="Gene3D" id="2.60.40.10">
    <property type="entry name" value="Immunoglobulins"/>
    <property type="match status" value="19"/>
</dbReference>
<protein>
    <recommendedName>
        <fullName evidence="7">Gram-positive cocci surface proteins LPxTG domain-containing protein</fullName>
    </recommendedName>
</protein>
<proteinExistence type="predicted"/>
<feature type="domain" description="Bacterial Ig" evidence="3">
    <location>
        <begin position="1976"/>
        <end position="2016"/>
    </location>
</feature>
<keyword evidence="6" id="KW-1185">Reference proteome</keyword>
<feature type="domain" description="Bacterial Ig" evidence="3">
    <location>
        <begin position="1429"/>
        <end position="1507"/>
    </location>
</feature>
<evidence type="ECO:0008006" key="7">
    <source>
        <dbReference type="Google" id="ProtNLM"/>
    </source>
</evidence>
<feature type="domain" description="Bacterial Ig" evidence="3">
    <location>
        <begin position="886"/>
        <end position="967"/>
    </location>
</feature>
<feature type="domain" description="Bacterial Ig" evidence="3">
    <location>
        <begin position="799"/>
        <end position="877"/>
    </location>
</feature>
<evidence type="ECO:0000256" key="1">
    <source>
        <dbReference type="SAM" id="MobiDB-lite"/>
    </source>
</evidence>
<keyword evidence="2" id="KW-1133">Transmembrane helix</keyword>
<dbReference type="InterPro" id="IPR041498">
    <property type="entry name" value="Big_6"/>
</dbReference>
<evidence type="ECO:0000259" key="4">
    <source>
        <dbReference type="Pfam" id="PF20609"/>
    </source>
</evidence>
<feature type="domain" description="Bacterial Ig" evidence="3">
    <location>
        <begin position="712"/>
        <end position="787"/>
    </location>
</feature>
<feature type="region of interest" description="Disordered" evidence="1">
    <location>
        <begin position="1311"/>
        <end position="1330"/>
    </location>
</feature>
<dbReference type="RefSeq" id="WP_069644705.1">
    <property type="nucleotide sequence ID" value="NZ_MIJZ01000001.1"/>
</dbReference>
<feature type="domain" description="Bacterial Ig" evidence="3">
    <location>
        <begin position="1515"/>
        <end position="1596"/>
    </location>
</feature>
<feature type="domain" description="Bacterial Ig" evidence="3">
    <location>
        <begin position="1345"/>
        <end position="1417"/>
    </location>
</feature>
<reference evidence="6" key="1">
    <citation type="submission" date="2016-09" db="EMBL/GenBank/DDBJ databases">
        <authorList>
            <person name="Gulvik C.A."/>
        </authorList>
    </citation>
    <scope>NUCLEOTIDE SEQUENCE [LARGE SCALE GENOMIC DNA]</scope>
    <source>
        <strain evidence="6">DSM 23328</strain>
    </source>
</reference>
<name>A0A1E5GLQ6_9ENTE</name>
<feature type="domain" description="Bacterial Ig" evidence="3">
    <location>
        <begin position="536"/>
        <end position="607"/>
    </location>
</feature>
<accession>A0A1E5GLQ6</accession>
<dbReference type="InterPro" id="IPR013783">
    <property type="entry name" value="Ig-like_fold"/>
</dbReference>